<accession>W7UZJ1</accession>
<proteinExistence type="predicted"/>
<dbReference type="eggNOG" id="ENOG50336SH">
    <property type="taxonomic scope" value="Bacteria"/>
</dbReference>
<dbReference type="Proteomes" id="UP000019365">
    <property type="component" value="Unassembled WGS sequence"/>
</dbReference>
<keyword evidence="2" id="KW-0732">Signal</keyword>
<feature type="compositionally biased region" description="Low complexity" evidence="1">
    <location>
        <begin position="223"/>
        <end position="237"/>
    </location>
</feature>
<sequence length="309" mass="32762">MRKTLATLAFISAIALVGCGTITQSANLSEPTTVVTTTEVTTEATTASEELKLIGKKASGSDVFVLDLENKTGKDIASFTVKAETEDKYPDNMLDEKDPFVKGEKRKLYYVPKKVSDVVHGDSDKISNLQYTVKLVFTDKKEAVLHNFPFDDLDSAEIYLEKEIAYIKYTSKLTKEKIDTKPAEEISAELPEDTDPITELDPDANNNIDATYEDDTPTAPAYQQTPAVQTPVTTKTPDTGCGSGFATTPDTGCGSGFATNPDTGCGSGFATNPDSGCGSGFATNPDSGCGSGFATNPEAGCGSDFVTAN</sequence>
<evidence type="ECO:0000313" key="3">
    <source>
        <dbReference type="EMBL" id="EWM53902.1"/>
    </source>
</evidence>
<dbReference type="AlphaFoldDB" id="W7UZJ1"/>
<dbReference type="PATRIC" id="fig|1341157.4.peg.1547"/>
<feature type="chain" id="PRO_5038389376" description="DUF5067 domain-containing protein" evidence="2">
    <location>
        <begin position="29"/>
        <end position="309"/>
    </location>
</feature>
<dbReference type="OrthoDB" id="1818409at2"/>
<evidence type="ECO:0000256" key="1">
    <source>
        <dbReference type="SAM" id="MobiDB-lite"/>
    </source>
</evidence>
<dbReference type="PROSITE" id="PS51257">
    <property type="entry name" value="PROKAR_LIPOPROTEIN"/>
    <property type="match status" value="1"/>
</dbReference>
<evidence type="ECO:0000256" key="2">
    <source>
        <dbReference type="SAM" id="SignalP"/>
    </source>
</evidence>
<dbReference type="RefSeq" id="WP_037298840.1">
    <property type="nucleotide sequence ID" value="NZ_ATAX01000023.1"/>
</dbReference>
<comment type="caution">
    <text evidence="3">The sequence shown here is derived from an EMBL/GenBank/DDBJ whole genome shotgun (WGS) entry which is preliminary data.</text>
</comment>
<protein>
    <recommendedName>
        <fullName evidence="5">DUF5067 domain-containing protein</fullName>
    </recommendedName>
</protein>
<name>W7UZJ1_RUMFL</name>
<reference evidence="3 4" key="1">
    <citation type="journal article" date="2014" name="PLoS ONE">
        <title>Rumen cellulosomics: divergent fiber-degrading strategies revealed by comparative genome-wide analysis of six ruminococcal strains.</title>
        <authorList>
            <person name="Dassa B."/>
            <person name="Borovok I."/>
            <person name="Ruimy-Israeli V."/>
            <person name="Lamed R."/>
            <person name="Flint H.J."/>
            <person name="Duncan S.H."/>
            <person name="Henrissat B."/>
            <person name="Coutinho P."/>
            <person name="Morrison M."/>
            <person name="Mosoni P."/>
            <person name="Yeoman C.J."/>
            <person name="White B.A."/>
            <person name="Bayer E.A."/>
        </authorList>
    </citation>
    <scope>NUCLEOTIDE SEQUENCE [LARGE SCALE GENOMIC DNA]</scope>
    <source>
        <strain evidence="3 4">007c</strain>
    </source>
</reference>
<dbReference type="EMBL" id="ATAX01000023">
    <property type="protein sequence ID" value="EWM53902.1"/>
    <property type="molecule type" value="Genomic_DNA"/>
</dbReference>
<evidence type="ECO:0000313" key="4">
    <source>
        <dbReference type="Proteomes" id="UP000019365"/>
    </source>
</evidence>
<organism evidence="3 4">
    <name type="scientific">Ruminococcus flavefaciens 007c</name>
    <dbReference type="NCBI Taxonomy" id="1341157"/>
    <lineage>
        <taxon>Bacteria</taxon>
        <taxon>Bacillati</taxon>
        <taxon>Bacillota</taxon>
        <taxon>Clostridia</taxon>
        <taxon>Eubacteriales</taxon>
        <taxon>Oscillospiraceae</taxon>
        <taxon>Ruminococcus</taxon>
    </lineage>
</organism>
<keyword evidence="4" id="KW-1185">Reference proteome</keyword>
<evidence type="ECO:0008006" key="5">
    <source>
        <dbReference type="Google" id="ProtNLM"/>
    </source>
</evidence>
<gene>
    <name evidence="3" type="ORF">RF007C_09325</name>
</gene>
<feature type="region of interest" description="Disordered" evidence="1">
    <location>
        <begin position="217"/>
        <end position="237"/>
    </location>
</feature>
<feature type="signal peptide" evidence="2">
    <location>
        <begin position="1"/>
        <end position="28"/>
    </location>
</feature>